<reference evidence="1" key="1">
    <citation type="journal article" date="2020" name="Nature">
        <title>Giant virus diversity and host interactions through global metagenomics.</title>
        <authorList>
            <person name="Schulz F."/>
            <person name="Roux S."/>
            <person name="Paez-Espino D."/>
            <person name="Jungbluth S."/>
            <person name="Walsh D.A."/>
            <person name="Denef V.J."/>
            <person name="McMahon K.D."/>
            <person name="Konstantinidis K.T."/>
            <person name="Eloe-Fadrosh E.A."/>
            <person name="Kyrpides N.C."/>
            <person name="Woyke T."/>
        </authorList>
    </citation>
    <scope>NUCLEOTIDE SEQUENCE</scope>
    <source>
        <strain evidence="1">GVMAG-S-1035375-24</strain>
    </source>
</reference>
<protein>
    <submittedName>
        <fullName evidence="1">Uncharacterized protein</fullName>
    </submittedName>
</protein>
<name>A0A6C0AJL2_9ZZZZ</name>
<dbReference type="AlphaFoldDB" id="A0A6C0AJL2"/>
<organism evidence="1">
    <name type="scientific">viral metagenome</name>
    <dbReference type="NCBI Taxonomy" id="1070528"/>
    <lineage>
        <taxon>unclassified sequences</taxon>
        <taxon>metagenomes</taxon>
        <taxon>organismal metagenomes</taxon>
    </lineage>
</organism>
<dbReference type="EMBL" id="MN740665">
    <property type="protein sequence ID" value="QHS79984.1"/>
    <property type="molecule type" value="Genomic_DNA"/>
</dbReference>
<accession>A0A6C0AJL2</accession>
<proteinExistence type="predicted"/>
<evidence type="ECO:0000313" key="1">
    <source>
        <dbReference type="EMBL" id="QHS79984.1"/>
    </source>
</evidence>
<sequence>MEQFGKNFKALDIPSRKAKLDQITMFLRQQNALVEAEAFQALRCCYPSFPLSANERVFQEYIAWGEIARVQDHPTVRHILSQG</sequence>